<evidence type="ECO:0000256" key="1">
    <source>
        <dbReference type="ARBA" id="ARBA00012528"/>
    </source>
</evidence>
<dbReference type="PANTHER" id="PTHR45138:SF9">
    <property type="entry name" value="DIGUANYLATE CYCLASE DGCM-RELATED"/>
    <property type="match status" value="1"/>
</dbReference>
<dbReference type="RefSeq" id="WP_251810555.1">
    <property type="nucleotide sequence ID" value="NZ_CP101527.1"/>
</dbReference>
<accession>A0A9E8KQV6</accession>
<evidence type="ECO:0000256" key="2">
    <source>
        <dbReference type="ARBA" id="ARBA00034247"/>
    </source>
</evidence>
<dbReference type="InterPro" id="IPR029787">
    <property type="entry name" value="Nucleotide_cyclase"/>
</dbReference>
<organism evidence="4 5">
    <name type="scientific">Alkalimarinus sediminis</name>
    <dbReference type="NCBI Taxonomy" id="1632866"/>
    <lineage>
        <taxon>Bacteria</taxon>
        <taxon>Pseudomonadati</taxon>
        <taxon>Pseudomonadota</taxon>
        <taxon>Gammaproteobacteria</taxon>
        <taxon>Alteromonadales</taxon>
        <taxon>Alteromonadaceae</taxon>
        <taxon>Alkalimarinus</taxon>
    </lineage>
</organism>
<dbReference type="Proteomes" id="UP001164472">
    <property type="component" value="Chromosome"/>
</dbReference>
<feature type="domain" description="GGDEF" evidence="3">
    <location>
        <begin position="194"/>
        <end position="322"/>
    </location>
</feature>
<dbReference type="GO" id="GO:0052621">
    <property type="term" value="F:diguanylate cyclase activity"/>
    <property type="evidence" value="ECO:0007669"/>
    <property type="project" value="UniProtKB-EC"/>
</dbReference>
<sequence length="322" mass="36844">MFSEPNLNALFSQLVDRWQDGVVLLDEHFAIRYCNTTFQNMTKDQRLISDAERPTGLLQEAYVKPFAEQLQGLAGAIFKVDDPHWLSDHLIITDSQEVERHFSLQAIPLSLTAEQASTDEQLNDADEKSDNGAKWVAICLKNISALIRHEVRGNELELELEQNSLRDEVTGLSSRAYWESWLSSEFNRSKRYQQDLSILLIDLNTRQESLPELPVEAYVNVLADVALLLQGVLRNSDQAARYSDKRIVALLPHTNGAGSEILAARIKAKIEHYLEENELQEWVEFRMGVAVYHGIAQDDEDFEVDRYDDLLQLAEDDLLSWR</sequence>
<dbReference type="InterPro" id="IPR043128">
    <property type="entry name" value="Rev_trsase/Diguanyl_cyclase"/>
</dbReference>
<evidence type="ECO:0000313" key="4">
    <source>
        <dbReference type="EMBL" id="UZW75620.1"/>
    </source>
</evidence>
<dbReference type="PANTHER" id="PTHR45138">
    <property type="entry name" value="REGULATORY COMPONENTS OF SENSORY TRANSDUCTION SYSTEM"/>
    <property type="match status" value="1"/>
</dbReference>
<dbReference type="SMART" id="SM00267">
    <property type="entry name" value="GGDEF"/>
    <property type="match status" value="1"/>
</dbReference>
<gene>
    <name evidence="4" type="ORF">NNL22_03215</name>
</gene>
<dbReference type="KEGG" id="asem:NNL22_03215"/>
<keyword evidence="4" id="KW-0808">Transferase</keyword>
<dbReference type="NCBIfam" id="TIGR00254">
    <property type="entry name" value="GGDEF"/>
    <property type="match status" value="1"/>
</dbReference>
<keyword evidence="4" id="KW-0548">Nucleotidyltransferase</keyword>
<dbReference type="InterPro" id="IPR050469">
    <property type="entry name" value="Diguanylate_Cyclase"/>
</dbReference>
<protein>
    <recommendedName>
        <fullName evidence="1">diguanylate cyclase</fullName>
        <ecNumber evidence="1">2.7.7.65</ecNumber>
    </recommendedName>
</protein>
<evidence type="ECO:0000313" key="5">
    <source>
        <dbReference type="Proteomes" id="UP001164472"/>
    </source>
</evidence>
<dbReference type="Pfam" id="PF00990">
    <property type="entry name" value="GGDEF"/>
    <property type="match status" value="1"/>
</dbReference>
<proteinExistence type="predicted"/>
<evidence type="ECO:0000259" key="3">
    <source>
        <dbReference type="PROSITE" id="PS50887"/>
    </source>
</evidence>
<dbReference type="Gene3D" id="3.30.70.270">
    <property type="match status" value="1"/>
</dbReference>
<reference evidence="4" key="1">
    <citation type="submission" date="2022-07" db="EMBL/GenBank/DDBJ databases">
        <title>Alkalimarinus sp. nov., isolated from gut of a Alitta virens.</title>
        <authorList>
            <person name="Yang A.I."/>
            <person name="Shin N.-R."/>
        </authorList>
    </citation>
    <scope>NUCLEOTIDE SEQUENCE</scope>
    <source>
        <strain evidence="4">FA028</strain>
    </source>
</reference>
<name>A0A9E8KQV6_9ALTE</name>
<dbReference type="EC" id="2.7.7.65" evidence="1"/>
<keyword evidence="5" id="KW-1185">Reference proteome</keyword>
<dbReference type="GO" id="GO:1902201">
    <property type="term" value="P:negative regulation of bacterial-type flagellum-dependent cell motility"/>
    <property type="evidence" value="ECO:0007669"/>
    <property type="project" value="TreeGrafter"/>
</dbReference>
<comment type="catalytic activity">
    <reaction evidence="2">
        <text>2 GTP = 3',3'-c-di-GMP + 2 diphosphate</text>
        <dbReference type="Rhea" id="RHEA:24898"/>
        <dbReference type="ChEBI" id="CHEBI:33019"/>
        <dbReference type="ChEBI" id="CHEBI:37565"/>
        <dbReference type="ChEBI" id="CHEBI:58805"/>
        <dbReference type="EC" id="2.7.7.65"/>
    </reaction>
</comment>
<dbReference type="EMBL" id="CP101527">
    <property type="protein sequence ID" value="UZW75620.1"/>
    <property type="molecule type" value="Genomic_DNA"/>
</dbReference>
<dbReference type="InterPro" id="IPR000160">
    <property type="entry name" value="GGDEF_dom"/>
</dbReference>
<dbReference type="PROSITE" id="PS50887">
    <property type="entry name" value="GGDEF"/>
    <property type="match status" value="1"/>
</dbReference>
<dbReference type="GO" id="GO:0043709">
    <property type="term" value="P:cell adhesion involved in single-species biofilm formation"/>
    <property type="evidence" value="ECO:0007669"/>
    <property type="project" value="TreeGrafter"/>
</dbReference>
<dbReference type="AlphaFoldDB" id="A0A9E8KQV6"/>
<dbReference type="SUPFAM" id="SSF55073">
    <property type="entry name" value="Nucleotide cyclase"/>
    <property type="match status" value="1"/>
</dbReference>
<dbReference type="GO" id="GO:0005886">
    <property type="term" value="C:plasma membrane"/>
    <property type="evidence" value="ECO:0007669"/>
    <property type="project" value="TreeGrafter"/>
</dbReference>